<accession>A0ABN9M869</accession>
<organism evidence="2 3">
    <name type="scientific">Ranitomeya imitator</name>
    <name type="common">mimic poison frog</name>
    <dbReference type="NCBI Taxonomy" id="111125"/>
    <lineage>
        <taxon>Eukaryota</taxon>
        <taxon>Metazoa</taxon>
        <taxon>Chordata</taxon>
        <taxon>Craniata</taxon>
        <taxon>Vertebrata</taxon>
        <taxon>Euteleostomi</taxon>
        <taxon>Amphibia</taxon>
        <taxon>Batrachia</taxon>
        <taxon>Anura</taxon>
        <taxon>Neobatrachia</taxon>
        <taxon>Hyloidea</taxon>
        <taxon>Dendrobatidae</taxon>
        <taxon>Dendrobatinae</taxon>
        <taxon>Ranitomeya</taxon>
    </lineage>
</organism>
<evidence type="ECO:0000256" key="1">
    <source>
        <dbReference type="SAM" id="MobiDB-lite"/>
    </source>
</evidence>
<proteinExistence type="predicted"/>
<name>A0ABN9M869_9NEOB</name>
<feature type="region of interest" description="Disordered" evidence="1">
    <location>
        <begin position="1"/>
        <end position="33"/>
    </location>
</feature>
<protein>
    <submittedName>
        <fullName evidence="2">Uncharacterized protein</fullName>
    </submittedName>
</protein>
<evidence type="ECO:0000313" key="3">
    <source>
        <dbReference type="Proteomes" id="UP001176940"/>
    </source>
</evidence>
<dbReference type="Proteomes" id="UP001176940">
    <property type="component" value="Unassembled WGS sequence"/>
</dbReference>
<reference evidence="2" key="1">
    <citation type="submission" date="2023-07" db="EMBL/GenBank/DDBJ databases">
        <authorList>
            <person name="Stuckert A."/>
        </authorList>
    </citation>
    <scope>NUCLEOTIDE SEQUENCE</scope>
</reference>
<gene>
    <name evidence="2" type="ORF">RIMI_LOCUS17500692</name>
</gene>
<keyword evidence="3" id="KW-1185">Reference proteome</keyword>
<comment type="caution">
    <text evidence="2">The sequence shown here is derived from an EMBL/GenBank/DDBJ whole genome shotgun (WGS) entry which is preliminary data.</text>
</comment>
<sequence length="33" mass="3704">MRGRNSAPTSPHLTMGQRIRREMIPLPPNFGNA</sequence>
<dbReference type="EMBL" id="CAUEEQ010051220">
    <property type="protein sequence ID" value="CAJ0960938.1"/>
    <property type="molecule type" value="Genomic_DNA"/>
</dbReference>
<feature type="compositionally biased region" description="Polar residues" evidence="1">
    <location>
        <begin position="1"/>
        <end position="12"/>
    </location>
</feature>
<evidence type="ECO:0000313" key="2">
    <source>
        <dbReference type="EMBL" id="CAJ0960938.1"/>
    </source>
</evidence>